<keyword evidence="2" id="KW-0675">Receptor</keyword>
<dbReference type="SUPFAM" id="SSF52200">
    <property type="entry name" value="Toll/Interleukin receptor TIR domain"/>
    <property type="match status" value="1"/>
</dbReference>
<proteinExistence type="predicted"/>
<feature type="domain" description="TIR" evidence="1">
    <location>
        <begin position="161"/>
        <end position="286"/>
    </location>
</feature>
<dbReference type="PROSITE" id="PS50104">
    <property type="entry name" value="TIR"/>
    <property type="match status" value="1"/>
</dbReference>
<dbReference type="Pfam" id="PF13676">
    <property type="entry name" value="TIR_2"/>
    <property type="match status" value="1"/>
</dbReference>
<dbReference type="SMART" id="SM00255">
    <property type="entry name" value="TIR"/>
    <property type="match status" value="1"/>
</dbReference>
<dbReference type="PANTHER" id="PTHR47508">
    <property type="entry name" value="SAM DOMAIN-CONTAINING PROTEIN-RELATED"/>
    <property type="match status" value="1"/>
</dbReference>
<reference evidence="2" key="1">
    <citation type="submission" date="2021-10" db="EMBL/GenBank/DDBJ databases">
        <title>Tamlana sargassums sp. nov., and Tamlana laminarinivorans sp. nov., two new bacteria isolated from the brown alga.</title>
        <authorList>
            <person name="Li J."/>
        </authorList>
    </citation>
    <scope>NUCLEOTIDE SEQUENCE</scope>
    <source>
        <strain evidence="2">PT2-4</strain>
    </source>
</reference>
<dbReference type="AlphaFoldDB" id="A0A9X1L6A4"/>
<organism evidence="2 3">
    <name type="scientific">Neotamlana laminarinivorans</name>
    <dbReference type="NCBI Taxonomy" id="2883124"/>
    <lineage>
        <taxon>Bacteria</taxon>
        <taxon>Pseudomonadati</taxon>
        <taxon>Bacteroidota</taxon>
        <taxon>Flavobacteriia</taxon>
        <taxon>Flavobacteriales</taxon>
        <taxon>Flavobacteriaceae</taxon>
        <taxon>Neotamlana</taxon>
    </lineage>
</organism>
<dbReference type="Proteomes" id="UP001139199">
    <property type="component" value="Unassembled WGS sequence"/>
</dbReference>
<comment type="caution">
    <text evidence="2">The sequence shown here is derived from an EMBL/GenBank/DDBJ whole genome shotgun (WGS) entry which is preliminary data.</text>
</comment>
<dbReference type="Gene3D" id="3.40.50.10140">
    <property type="entry name" value="Toll/interleukin-1 receptor homology (TIR) domain"/>
    <property type="match status" value="1"/>
</dbReference>
<keyword evidence="3" id="KW-1185">Reference proteome</keyword>
<evidence type="ECO:0000313" key="2">
    <source>
        <dbReference type="EMBL" id="MCB4800261.1"/>
    </source>
</evidence>
<evidence type="ECO:0000259" key="1">
    <source>
        <dbReference type="PROSITE" id="PS50104"/>
    </source>
</evidence>
<dbReference type="InterPro" id="IPR000157">
    <property type="entry name" value="TIR_dom"/>
</dbReference>
<protein>
    <submittedName>
        <fullName evidence="2">Toll/interleukin-1 receptor domain-containing protein</fullName>
    </submittedName>
</protein>
<dbReference type="InterPro" id="IPR035897">
    <property type="entry name" value="Toll_tir_struct_dom_sf"/>
</dbReference>
<name>A0A9X1L6A4_9FLAO</name>
<gene>
    <name evidence="2" type="ORF">LG649_15525</name>
</gene>
<accession>A0A9X1L6A4</accession>
<evidence type="ECO:0000313" key="3">
    <source>
        <dbReference type="Proteomes" id="UP001139199"/>
    </source>
</evidence>
<dbReference type="RefSeq" id="WP_226544737.1">
    <property type="nucleotide sequence ID" value="NZ_JAJAPW010000012.1"/>
</dbReference>
<sequence length="286" mass="33413">MKIFIDHFPSTDEFASNLAKRIKKIDEELSITTFLDIRESGFIAEDGEDVRIMNESDILIPIITSEFLSFYPTKSEDKYTEILETDNKIIFPIIYNKTNWSSKNWIVKSKIFPSNNEVFEELNSNEQASVLNELVLTIINIFSEFKKRKNKSTKPKKPKTVDGQVFISHSHNDADFAELLKLHLKKNGIKCWMDNERLKIGQNWREEIDSGIEKSKAIIVIMSPDARKSEYVTYEWAFAWGKGIKIFPIMLNQTSLHPRLESLQYMDFTNRVTRPYDELVENIKEI</sequence>
<dbReference type="PANTHER" id="PTHR47508:SF1">
    <property type="entry name" value="NON-SPECIFIC SERINE_THREONINE PROTEIN KINASE"/>
    <property type="match status" value="1"/>
</dbReference>
<dbReference type="GO" id="GO:0007165">
    <property type="term" value="P:signal transduction"/>
    <property type="evidence" value="ECO:0007669"/>
    <property type="project" value="InterPro"/>
</dbReference>
<dbReference type="EMBL" id="JAJAPW010000012">
    <property type="protein sequence ID" value="MCB4800261.1"/>
    <property type="molecule type" value="Genomic_DNA"/>
</dbReference>